<dbReference type="Gene3D" id="1.10.1740.10">
    <property type="match status" value="1"/>
</dbReference>
<dbReference type="AlphaFoldDB" id="A0A918SWC8"/>
<protein>
    <recommendedName>
        <fullName evidence="6">RNA polymerase sigma factor</fullName>
    </recommendedName>
</protein>
<gene>
    <name evidence="9" type="ORF">GCM10007067_10570</name>
</gene>
<feature type="domain" description="RNA polymerase sigma factor 70 region 4 type 2" evidence="8">
    <location>
        <begin position="187"/>
        <end position="238"/>
    </location>
</feature>
<reference evidence="9" key="1">
    <citation type="journal article" date="2014" name="Int. J. Syst. Evol. Microbiol.">
        <title>Complete genome sequence of Corynebacterium casei LMG S-19264T (=DSM 44701T), isolated from a smear-ripened cheese.</title>
        <authorList>
            <consortium name="US DOE Joint Genome Institute (JGI-PGF)"/>
            <person name="Walter F."/>
            <person name="Albersmeier A."/>
            <person name="Kalinowski J."/>
            <person name="Ruckert C."/>
        </authorList>
    </citation>
    <scope>NUCLEOTIDE SEQUENCE</scope>
    <source>
        <strain evidence="9">KCTC 23077</strain>
    </source>
</reference>
<keyword evidence="4 6" id="KW-0238">DNA-binding</keyword>
<dbReference type="GO" id="GO:0006352">
    <property type="term" value="P:DNA-templated transcription initiation"/>
    <property type="evidence" value="ECO:0007669"/>
    <property type="project" value="InterPro"/>
</dbReference>
<dbReference type="PANTHER" id="PTHR43133:SF62">
    <property type="entry name" value="RNA POLYMERASE SIGMA FACTOR SIGZ"/>
    <property type="match status" value="1"/>
</dbReference>
<evidence type="ECO:0000313" key="9">
    <source>
        <dbReference type="EMBL" id="GHA75340.1"/>
    </source>
</evidence>
<evidence type="ECO:0000256" key="3">
    <source>
        <dbReference type="ARBA" id="ARBA00023082"/>
    </source>
</evidence>
<evidence type="ECO:0000256" key="5">
    <source>
        <dbReference type="ARBA" id="ARBA00023163"/>
    </source>
</evidence>
<dbReference type="Gene3D" id="1.10.10.10">
    <property type="entry name" value="Winged helix-like DNA-binding domain superfamily/Winged helix DNA-binding domain"/>
    <property type="match status" value="1"/>
</dbReference>
<dbReference type="InterPro" id="IPR039425">
    <property type="entry name" value="RNA_pol_sigma-70-like"/>
</dbReference>
<dbReference type="Pfam" id="PF04542">
    <property type="entry name" value="Sigma70_r2"/>
    <property type="match status" value="1"/>
</dbReference>
<dbReference type="InterPro" id="IPR013325">
    <property type="entry name" value="RNA_pol_sigma_r2"/>
</dbReference>
<comment type="caution">
    <text evidence="9">The sequence shown here is derived from an EMBL/GenBank/DDBJ whole genome shotgun (WGS) entry which is preliminary data.</text>
</comment>
<comment type="similarity">
    <text evidence="1 6">Belongs to the sigma-70 factor family. ECF subfamily.</text>
</comment>
<dbReference type="Proteomes" id="UP000646426">
    <property type="component" value="Unassembled WGS sequence"/>
</dbReference>
<sequence length="244" mass="26542">MHLIPTPPPAAPPPRAVRAWPLEVEPTADAVARCGRAAPTFEPGLQSPFTLAANGAEMTDHADSSADALARWLQEVAGGDRDAFERLYRATSSKLFGVCLRVLPDRAEAEDVLQEVYATVWRKAEQFDAARASAITWLAMIARNKAIDRLRSVPTAARAAPVELAEAVPDPSASPLDGAESSDENARLARCMDRLDGPRRDLVRTAFFEGVTYEELAARIGSPLGTVKSWIRRSLLQLRACLEQ</sequence>
<dbReference type="InterPro" id="IPR013249">
    <property type="entry name" value="RNA_pol_sigma70_r4_t2"/>
</dbReference>
<keyword evidence="3 6" id="KW-0731">Sigma factor</keyword>
<dbReference type="GO" id="GO:0016987">
    <property type="term" value="F:sigma factor activity"/>
    <property type="evidence" value="ECO:0007669"/>
    <property type="project" value="UniProtKB-KW"/>
</dbReference>
<dbReference type="SUPFAM" id="SSF88946">
    <property type="entry name" value="Sigma2 domain of RNA polymerase sigma factors"/>
    <property type="match status" value="1"/>
</dbReference>
<evidence type="ECO:0000256" key="1">
    <source>
        <dbReference type="ARBA" id="ARBA00010641"/>
    </source>
</evidence>
<dbReference type="InterPro" id="IPR000838">
    <property type="entry name" value="RNA_pol_sigma70_ECF_CS"/>
</dbReference>
<dbReference type="InterPro" id="IPR013324">
    <property type="entry name" value="RNA_pol_sigma_r3/r4-like"/>
</dbReference>
<evidence type="ECO:0000256" key="4">
    <source>
        <dbReference type="ARBA" id="ARBA00023125"/>
    </source>
</evidence>
<evidence type="ECO:0000256" key="2">
    <source>
        <dbReference type="ARBA" id="ARBA00023015"/>
    </source>
</evidence>
<dbReference type="InterPro" id="IPR036388">
    <property type="entry name" value="WH-like_DNA-bd_sf"/>
</dbReference>
<evidence type="ECO:0000259" key="7">
    <source>
        <dbReference type="Pfam" id="PF04542"/>
    </source>
</evidence>
<keyword evidence="10" id="KW-1185">Reference proteome</keyword>
<dbReference type="GO" id="GO:0003677">
    <property type="term" value="F:DNA binding"/>
    <property type="evidence" value="ECO:0007669"/>
    <property type="project" value="UniProtKB-KW"/>
</dbReference>
<evidence type="ECO:0000259" key="8">
    <source>
        <dbReference type="Pfam" id="PF08281"/>
    </source>
</evidence>
<evidence type="ECO:0000313" key="10">
    <source>
        <dbReference type="Proteomes" id="UP000646426"/>
    </source>
</evidence>
<dbReference type="SUPFAM" id="SSF88659">
    <property type="entry name" value="Sigma3 and sigma4 domains of RNA polymerase sigma factors"/>
    <property type="match status" value="1"/>
</dbReference>
<dbReference type="InterPro" id="IPR007627">
    <property type="entry name" value="RNA_pol_sigma70_r2"/>
</dbReference>
<keyword evidence="5 6" id="KW-0804">Transcription</keyword>
<name>A0A918SWC8_9GAMM</name>
<dbReference type="Pfam" id="PF08281">
    <property type="entry name" value="Sigma70_r4_2"/>
    <property type="match status" value="1"/>
</dbReference>
<reference evidence="9" key="2">
    <citation type="submission" date="2020-09" db="EMBL/GenBank/DDBJ databases">
        <authorList>
            <person name="Sun Q."/>
            <person name="Kim S."/>
        </authorList>
    </citation>
    <scope>NUCLEOTIDE SEQUENCE</scope>
    <source>
        <strain evidence="9">KCTC 23077</strain>
    </source>
</reference>
<accession>A0A918SWC8</accession>
<feature type="domain" description="RNA polymerase sigma-70 region 2" evidence="7">
    <location>
        <begin position="87"/>
        <end position="152"/>
    </location>
</feature>
<dbReference type="InterPro" id="IPR014284">
    <property type="entry name" value="RNA_pol_sigma-70_dom"/>
</dbReference>
<dbReference type="PANTHER" id="PTHR43133">
    <property type="entry name" value="RNA POLYMERASE ECF-TYPE SIGMA FACTO"/>
    <property type="match status" value="1"/>
</dbReference>
<evidence type="ECO:0000256" key="6">
    <source>
        <dbReference type="RuleBase" id="RU000716"/>
    </source>
</evidence>
<dbReference type="NCBIfam" id="TIGR02937">
    <property type="entry name" value="sigma70-ECF"/>
    <property type="match status" value="1"/>
</dbReference>
<dbReference type="EMBL" id="BMYD01000001">
    <property type="protein sequence ID" value="GHA75340.1"/>
    <property type="molecule type" value="Genomic_DNA"/>
</dbReference>
<keyword evidence="2 6" id="KW-0805">Transcription regulation</keyword>
<organism evidence="9 10">
    <name type="scientific">Cognatilysobacter bugurensis</name>
    <dbReference type="NCBI Taxonomy" id="543356"/>
    <lineage>
        <taxon>Bacteria</taxon>
        <taxon>Pseudomonadati</taxon>
        <taxon>Pseudomonadota</taxon>
        <taxon>Gammaproteobacteria</taxon>
        <taxon>Lysobacterales</taxon>
        <taxon>Lysobacteraceae</taxon>
        <taxon>Cognatilysobacter</taxon>
    </lineage>
</organism>
<dbReference type="CDD" id="cd06171">
    <property type="entry name" value="Sigma70_r4"/>
    <property type="match status" value="1"/>
</dbReference>
<dbReference type="PROSITE" id="PS01063">
    <property type="entry name" value="SIGMA70_ECF"/>
    <property type="match status" value="1"/>
</dbReference>
<proteinExistence type="inferred from homology"/>